<evidence type="ECO:0000313" key="1">
    <source>
        <dbReference type="EMBL" id="KAK9785334.1"/>
    </source>
</evidence>
<dbReference type="AlphaFoldDB" id="A0AAW1NIH9"/>
<reference evidence="1 2" key="1">
    <citation type="journal article" date="2024" name="Nat. Commun.">
        <title>Phylogenomics reveals the evolutionary origins of lichenization in chlorophyte algae.</title>
        <authorList>
            <person name="Puginier C."/>
            <person name="Libourel C."/>
            <person name="Otte J."/>
            <person name="Skaloud P."/>
            <person name="Haon M."/>
            <person name="Grisel S."/>
            <person name="Petersen M."/>
            <person name="Berrin J.G."/>
            <person name="Delaux P.M."/>
            <person name="Dal Grande F."/>
            <person name="Keller J."/>
        </authorList>
    </citation>
    <scope>NUCLEOTIDE SEQUENCE [LARGE SCALE GENOMIC DNA]</scope>
    <source>
        <strain evidence="1 2">SAG 2036</strain>
    </source>
</reference>
<organism evidence="1 2">
    <name type="scientific">Symbiochloris irregularis</name>
    <dbReference type="NCBI Taxonomy" id="706552"/>
    <lineage>
        <taxon>Eukaryota</taxon>
        <taxon>Viridiplantae</taxon>
        <taxon>Chlorophyta</taxon>
        <taxon>core chlorophytes</taxon>
        <taxon>Trebouxiophyceae</taxon>
        <taxon>Trebouxiales</taxon>
        <taxon>Trebouxiaceae</taxon>
        <taxon>Symbiochloris</taxon>
    </lineage>
</organism>
<dbReference type="EMBL" id="JALJOQ010000310">
    <property type="protein sequence ID" value="KAK9785334.1"/>
    <property type="molecule type" value="Genomic_DNA"/>
</dbReference>
<proteinExistence type="predicted"/>
<evidence type="ECO:0008006" key="3">
    <source>
        <dbReference type="Google" id="ProtNLM"/>
    </source>
</evidence>
<protein>
    <recommendedName>
        <fullName evidence="3">LAGLIDADG homing endonuclease</fullName>
    </recommendedName>
</protein>
<gene>
    <name evidence="1" type="ORF">WJX73_009960</name>
</gene>
<comment type="caution">
    <text evidence="1">The sequence shown here is derived from an EMBL/GenBank/DDBJ whole genome shotgun (WGS) entry which is preliminary data.</text>
</comment>
<sequence>MLRSALPSAACSKTLEESALVLKIQLRLSDDEQYQRLRHILSTRGLATGTISLSCRPGQKLAGRDTRAPNLPCLNHMRLRLAGLLSPFKLFVSRGSRVATFEIFEVVRMLCSQHPQAASGEELHLLAPTRLCTQPWTGVGQSCGTCSHRASCGTGAF</sequence>
<evidence type="ECO:0000313" key="2">
    <source>
        <dbReference type="Proteomes" id="UP001465755"/>
    </source>
</evidence>
<keyword evidence="2" id="KW-1185">Reference proteome</keyword>
<dbReference type="Proteomes" id="UP001465755">
    <property type="component" value="Unassembled WGS sequence"/>
</dbReference>
<name>A0AAW1NIH9_9CHLO</name>
<accession>A0AAW1NIH9</accession>